<evidence type="ECO:0000313" key="2">
    <source>
        <dbReference type="Proteomes" id="UP000290407"/>
    </source>
</evidence>
<protein>
    <submittedName>
        <fullName evidence="1">Uncharacterized protein</fullName>
    </submittedName>
</protein>
<dbReference type="Proteomes" id="UP000290407">
    <property type="component" value="Unassembled WGS sequence"/>
</dbReference>
<accession>A0A4Q2UX27</accession>
<organism evidence="1 2">
    <name type="scientific">Spirosoma sordidisoli</name>
    <dbReference type="NCBI Taxonomy" id="2502893"/>
    <lineage>
        <taxon>Bacteria</taxon>
        <taxon>Pseudomonadati</taxon>
        <taxon>Bacteroidota</taxon>
        <taxon>Cytophagia</taxon>
        <taxon>Cytophagales</taxon>
        <taxon>Cytophagaceae</taxon>
        <taxon>Spirosoma</taxon>
    </lineage>
</organism>
<reference evidence="1 2" key="1">
    <citation type="submission" date="2019-01" db="EMBL/GenBank/DDBJ databases">
        <title>Spirosoma flava sp. nov., a propanil-degrading bacterium isolated from herbicide-contaminated soil.</title>
        <authorList>
            <person name="Zhang L."/>
            <person name="Jiang J.-D."/>
        </authorList>
    </citation>
    <scope>NUCLEOTIDE SEQUENCE [LARGE SCALE GENOMIC DNA]</scope>
    <source>
        <strain evidence="1 2">TY50</strain>
    </source>
</reference>
<proteinExistence type="predicted"/>
<dbReference type="RefSeq" id="WP_077919227.1">
    <property type="nucleotide sequence ID" value="NZ_SBLB01000001.1"/>
</dbReference>
<comment type="caution">
    <text evidence="1">The sequence shown here is derived from an EMBL/GenBank/DDBJ whole genome shotgun (WGS) entry which is preliminary data.</text>
</comment>
<dbReference type="EMBL" id="SBLB01000001">
    <property type="protein sequence ID" value="RYC71569.1"/>
    <property type="molecule type" value="Genomic_DNA"/>
</dbReference>
<gene>
    <name evidence="1" type="ORF">EQG79_05365</name>
</gene>
<sequence>MAFLTIVRSYRNVLMALLVVSTLTTSCKKSGGSDPDIDPREQYVGTYDGDYRITIYIGSDGLTPDVGKINVAVTKASNPKEMYFDMSYDGNVKERVTAELNGDTFTIIDKKTDQITLTPTNKVSSDYAATGSFTSNQLLLNASANALRNGTQYSKKYDIIATRK</sequence>
<name>A0A4Q2UX27_9BACT</name>
<evidence type="ECO:0000313" key="1">
    <source>
        <dbReference type="EMBL" id="RYC71569.1"/>
    </source>
</evidence>
<dbReference type="AlphaFoldDB" id="A0A4Q2UX27"/>
<keyword evidence="2" id="KW-1185">Reference proteome</keyword>